<dbReference type="Gene3D" id="3.40.605.10">
    <property type="entry name" value="Aldehyde Dehydrogenase, Chain A, domain 1"/>
    <property type="match status" value="1"/>
</dbReference>
<dbReference type="InterPro" id="IPR016161">
    <property type="entry name" value="Ald_DH/histidinol_DH"/>
</dbReference>
<dbReference type="Proteomes" id="UP000051461">
    <property type="component" value="Unassembled WGS sequence"/>
</dbReference>
<comment type="caution">
    <text evidence="7">The sequence shown here is derived from an EMBL/GenBank/DDBJ whole genome shotgun (WGS) entry which is preliminary data.</text>
</comment>
<dbReference type="EMBL" id="AZDA01000128">
    <property type="protein sequence ID" value="KRK32974.1"/>
    <property type="molecule type" value="Genomic_DNA"/>
</dbReference>
<dbReference type="FunFam" id="3.40.309.10:FF:000009">
    <property type="entry name" value="Aldehyde dehydrogenase A"/>
    <property type="match status" value="1"/>
</dbReference>
<dbReference type="FunFam" id="3.40.605.10:FF:000012">
    <property type="entry name" value="NAD-dependent succinate-semialdehyde dehydrogenase"/>
    <property type="match status" value="1"/>
</dbReference>
<protein>
    <submittedName>
        <fullName evidence="7">Succinate-semialdehyde dehydrogenase (NADP+)</fullName>
    </submittedName>
</protein>
<evidence type="ECO:0000313" key="7">
    <source>
        <dbReference type="EMBL" id="KRK32974.1"/>
    </source>
</evidence>
<dbReference type="GO" id="GO:0004030">
    <property type="term" value="F:aldehyde dehydrogenase [NAD(P)+] activity"/>
    <property type="evidence" value="ECO:0007669"/>
    <property type="project" value="InterPro"/>
</dbReference>
<dbReference type="PANTHER" id="PTHR43217">
    <property type="entry name" value="SUCCINATE SEMIALDEHYDE DEHYDROGENASE [NAD(P)+] SAD"/>
    <property type="match status" value="1"/>
</dbReference>
<evidence type="ECO:0000256" key="2">
    <source>
        <dbReference type="ARBA" id="ARBA00022857"/>
    </source>
</evidence>
<evidence type="ECO:0000256" key="1">
    <source>
        <dbReference type="ARBA" id="ARBA00009986"/>
    </source>
</evidence>
<dbReference type="InterPro" id="IPR016162">
    <property type="entry name" value="Ald_DH_N"/>
</dbReference>
<keyword evidence="8" id="KW-1185">Reference proteome</keyword>
<dbReference type="InterPro" id="IPR044148">
    <property type="entry name" value="ALDH_GabD1-like"/>
</dbReference>
<dbReference type="PANTHER" id="PTHR43217:SF2">
    <property type="entry name" value="SUCCINATE-SEMIALDEHYDE DEHYDROGENASE [NADP(+)]"/>
    <property type="match status" value="1"/>
</dbReference>
<accession>A0A0R1GFM0</accession>
<dbReference type="GO" id="GO:0004777">
    <property type="term" value="F:succinate-semialdehyde dehydrogenase (NAD+) activity"/>
    <property type="evidence" value="ECO:0007669"/>
    <property type="project" value="TreeGrafter"/>
</dbReference>
<feature type="domain" description="Aldehyde dehydrogenase" evidence="6">
    <location>
        <begin position="45"/>
        <end position="489"/>
    </location>
</feature>
<keyword evidence="3 5" id="KW-0560">Oxidoreductase</keyword>
<evidence type="ECO:0000256" key="3">
    <source>
        <dbReference type="ARBA" id="ARBA00023002"/>
    </source>
</evidence>
<evidence type="ECO:0000313" key="8">
    <source>
        <dbReference type="Proteomes" id="UP000051461"/>
    </source>
</evidence>
<dbReference type="SUPFAM" id="SSF53720">
    <property type="entry name" value="ALDH-like"/>
    <property type="match status" value="1"/>
</dbReference>
<evidence type="ECO:0000256" key="5">
    <source>
        <dbReference type="RuleBase" id="RU003345"/>
    </source>
</evidence>
<dbReference type="InterPro" id="IPR029510">
    <property type="entry name" value="Ald_DH_CS_GLU"/>
</dbReference>
<name>A0A0R1GFM0_9LACO</name>
<dbReference type="InterPro" id="IPR016163">
    <property type="entry name" value="Ald_DH_C"/>
</dbReference>
<comment type="similarity">
    <text evidence="1 5">Belongs to the aldehyde dehydrogenase family.</text>
</comment>
<dbReference type="Gene3D" id="3.40.309.10">
    <property type="entry name" value="Aldehyde Dehydrogenase, Chain A, domain 2"/>
    <property type="match status" value="1"/>
</dbReference>
<gene>
    <name evidence="7" type="ORF">FC07_GL001508</name>
</gene>
<feature type="active site" evidence="4">
    <location>
        <position position="270"/>
    </location>
</feature>
<keyword evidence="2" id="KW-0521">NADP</keyword>
<dbReference type="CDD" id="cd07100">
    <property type="entry name" value="ALDH_SSADH1_GabD1"/>
    <property type="match status" value="1"/>
</dbReference>
<proteinExistence type="inferred from homology"/>
<evidence type="ECO:0000259" key="6">
    <source>
        <dbReference type="Pfam" id="PF00171"/>
    </source>
</evidence>
<dbReference type="Pfam" id="PF00171">
    <property type="entry name" value="Aldedh"/>
    <property type="match status" value="1"/>
</dbReference>
<reference evidence="7 8" key="1">
    <citation type="journal article" date="2015" name="Genome Announc.">
        <title>Expanding the biotechnology potential of lactobacilli through comparative genomics of 213 strains and associated genera.</title>
        <authorList>
            <person name="Sun Z."/>
            <person name="Harris H.M."/>
            <person name="McCann A."/>
            <person name="Guo C."/>
            <person name="Argimon S."/>
            <person name="Zhang W."/>
            <person name="Yang X."/>
            <person name="Jeffery I.B."/>
            <person name="Cooney J.C."/>
            <person name="Kagawa T.F."/>
            <person name="Liu W."/>
            <person name="Song Y."/>
            <person name="Salvetti E."/>
            <person name="Wrobel A."/>
            <person name="Rasinkangas P."/>
            <person name="Parkhill J."/>
            <person name="Rea M.C."/>
            <person name="O'Sullivan O."/>
            <person name="Ritari J."/>
            <person name="Douillard F.P."/>
            <person name="Paul Ross R."/>
            <person name="Yang R."/>
            <person name="Briner A.E."/>
            <person name="Felis G.E."/>
            <person name="de Vos W.M."/>
            <person name="Barrangou R."/>
            <person name="Klaenhammer T.R."/>
            <person name="Caufield P.W."/>
            <person name="Cui Y."/>
            <person name="Zhang H."/>
            <person name="O'Toole P.W."/>
        </authorList>
    </citation>
    <scope>NUCLEOTIDE SEQUENCE [LARGE SCALE GENOMIC DNA]</scope>
    <source>
        <strain evidence="7 8">DSM 20003</strain>
    </source>
</reference>
<evidence type="ECO:0000256" key="4">
    <source>
        <dbReference type="PROSITE-ProRule" id="PRU10007"/>
    </source>
</evidence>
<dbReference type="PROSITE" id="PS00687">
    <property type="entry name" value="ALDEHYDE_DEHYDR_GLU"/>
    <property type="match status" value="1"/>
</dbReference>
<dbReference type="PATRIC" id="fig|1423726.3.peg.1561"/>
<organism evidence="7 8">
    <name type="scientific">Loigolactobacillus bifermentans DSM 20003</name>
    <dbReference type="NCBI Taxonomy" id="1423726"/>
    <lineage>
        <taxon>Bacteria</taxon>
        <taxon>Bacillati</taxon>
        <taxon>Bacillota</taxon>
        <taxon>Bacilli</taxon>
        <taxon>Lactobacillales</taxon>
        <taxon>Lactobacillaceae</taxon>
        <taxon>Loigolactobacillus</taxon>
    </lineage>
</organism>
<sequence length="499" mass="53904">MFGVYASLITNYTNLKNIMILVVLNEESAYNELTSYEGGILPMAYQTIYPYTNEVLKSYNNATDAELEEVLTTSAALYHQWRQEPAATRKPILHKIASALREHKAELAKIMTQDMGKLIGESEGEVDLCADIADYYADQAENFLQPVPLDTAAGKAYYVKQATGVLVAVEPWNFPLYQIVRVFAPNFMVGNPMILKDASICPTSAKAFADLVLEAGAPAGSLTNLFISYDQVEKAIADPRVSGVALTGSERGGSSVAAAAGKYLKKSTMELGGNDAFVILDDADWDLVKEITPQARLYNAGQVCTSSKRFIVLEQDYDKFIVILKEAFAAVKPGDPLDPATTLAPLSSAKAKVKVQSQIDQAIAGGATLVYGNETVDLPGQFIQPTILTDIKKDNPAYNTEIFGPVAQVYKVANEAEAIALANDSSYGLGSSVISSNPEHAQKVAEQIEAGMTFVNAYWMSLPELPFGGVKNSGYGRELSALGFNAFVNEHLVINAAEK</sequence>
<dbReference type="STRING" id="1423726.FC07_GL001508"/>
<dbReference type="InterPro" id="IPR047110">
    <property type="entry name" value="GABD/Sad-like"/>
</dbReference>
<dbReference type="InterPro" id="IPR015590">
    <property type="entry name" value="Aldehyde_DH_dom"/>
</dbReference>
<dbReference type="AlphaFoldDB" id="A0A0R1GFM0"/>